<dbReference type="InterPro" id="IPR045177">
    <property type="entry name" value="FDM1-5/IDN2"/>
</dbReference>
<evidence type="ECO:0000313" key="4">
    <source>
        <dbReference type="Proteomes" id="UP000238479"/>
    </source>
</evidence>
<gene>
    <name evidence="3" type="ORF">RchiOBHm_Chr5g0065241</name>
</gene>
<feature type="domain" description="Factor of DNA methylation 1-5/IDN2" evidence="2">
    <location>
        <begin position="228"/>
        <end position="349"/>
    </location>
</feature>
<feature type="coiled-coil region" evidence="1">
    <location>
        <begin position="48"/>
        <end position="135"/>
    </location>
</feature>
<reference evidence="3 4" key="1">
    <citation type="journal article" date="2018" name="Nat. Genet.">
        <title>The Rosa genome provides new insights in the design of modern roses.</title>
        <authorList>
            <person name="Bendahmane M."/>
        </authorList>
    </citation>
    <scope>NUCLEOTIDE SEQUENCE [LARGE SCALE GENOMIC DNA]</scope>
    <source>
        <strain evidence="4">cv. Old Blush</strain>
    </source>
</reference>
<dbReference type="AlphaFoldDB" id="A0A2P6QIX0"/>
<comment type="caution">
    <text evidence="3">The sequence shown here is derived from an EMBL/GenBank/DDBJ whole genome shotgun (WGS) entry which is preliminary data.</text>
</comment>
<keyword evidence="4" id="KW-1185">Reference proteome</keyword>
<accession>A0A2P6QIX0</accession>
<dbReference type="GO" id="GO:0080188">
    <property type="term" value="P:gene silencing by siRNA-directed DNA methylation"/>
    <property type="evidence" value="ECO:0007669"/>
    <property type="project" value="InterPro"/>
</dbReference>
<organism evidence="3 4">
    <name type="scientific">Rosa chinensis</name>
    <name type="common">China rose</name>
    <dbReference type="NCBI Taxonomy" id="74649"/>
    <lineage>
        <taxon>Eukaryota</taxon>
        <taxon>Viridiplantae</taxon>
        <taxon>Streptophyta</taxon>
        <taxon>Embryophyta</taxon>
        <taxon>Tracheophyta</taxon>
        <taxon>Spermatophyta</taxon>
        <taxon>Magnoliopsida</taxon>
        <taxon>eudicotyledons</taxon>
        <taxon>Gunneridae</taxon>
        <taxon>Pentapetalae</taxon>
        <taxon>rosids</taxon>
        <taxon>fabids</taxon>
        <taxon>Rosales</taxon>
        <taxon>Rosaceae</taxon>
        <taxon>Rosoideae</taxon>
        <taxon>Rosoideae incertae sedis</taxon>
        <taxon>Rosa</taxon>
    </lineage>
</organism>
<evidence type="ECO:0000259" key="2">
    <source>
        <dbReference type="Pfam" id="PF03469"/>
    </source>
</evidence>
<evidence type="ECO:0000256" key="1">
    <source>
        <dbReference type="SAM" id="Coils"/>
    </source>
</evidence>
<proteinExistence type="predicted"/>
<protein>
    <recommendedName>
        <fullName evidence="2">Factor of DNA methylation 1-5/IDN2 domain-containing protein</fullName>
    </recommendedName>
</protein>
<dbReference type="Gramene" id="PRQ34114">
    <property type="protein sequence ID" value="PRQ34114"/>
    <property type="gene ID" value="RchiOBHm_Chr5g0065241"/>
</dbReference>
<dbReference type="PANTHER" id="PTHR21596:SF23">
    <property type="entry name" value="FACTOR OF DNA METHYLATION 4"/>
    <property type="match status" value="1"/>
</dbReference>
<dbReference type="InterPro" id="IPR005379">
    <property type="entry name" value="FDM1-5/IDN2_XH"/>
</dbReference>
<dbReference type="EMBL" id="PDCK01000043">
    <property type="protein sequence ID" value="PRQ34114.1"/>
    <property type="molecule type" value="Genomic_DNA"/>
</dbReference>
<keyword evidence="1" id="KW-0175">Coiled coil</keyword>
<dbReference type="Pfam" id="PF03469">
    <property type="entry name" value="XH"/>
    <property type="match status" value="1"/>
</dbReference>
<dbReference type="OrthoDB" id="10500980at2759"/>
<dbReference type="Proteomes" id="UP000238479">
    <property type="component" value="Chromosome 5"/>
</dbReference>
<dbReference type="PANTHER" id="PTHR21596">
    <property type="entry name" value="RIBONUCLEASE P SUBUNIT P38"/>
    <property type="match status" value="1"/>
</dbReference>
<sequence length="354" mass="41642">MSQDSGLRAPCHGSETMNIRMLQTSARGYLEKALSEQEKAFLEQDEALLRSEAQKKDLKKQLEESEAQNKVLKKQLEENVAQNKVLAQREKQLQQWNNSIMLEKKKADEKVLLLSEEHKREKNELFRTIIELEKQLDVKSTLALEIERIRGALLLIKQMHEDGDLQGRNKMNKFQELLKKKEEDLTMVELIVKEWISNDEIQEAQKELIIGLWDSSNQAFIHVERVGVDINPFQTTTSRNFFEEANIELLELWSLWAEYTRDESWHPFKVIVDKVGNAKEIIDEEDATLKFIMNEFDEEFYKFVTTALVKVNENENKNDPSYNHIRPVMWNCKTGRRATVRDLYLKAVDWWNKA</sequence>
<dbReference type="STRING" id="74649.A0A2P6QIX0"/>
<name>A0A2P6QIX0_ROSCH</name>
<evidence type="ECO:0000313" key="3">
    <source>
        <dbReference type="EMBL" id="PRQ34114.1"/>
    </source>
</evidence>